<dbReference type="InterPro" id="IPR013137">
    <property type="entry name" value="Znf_TFIIB"/>
</dbReference>
<dbReference type="Pfam" id="PF08271">
    <property type="entry name" value="Zn_Ribbon_TF"/>
    <property type="match status" value="1"/>
</dbReference>
<dbReference type="SUPFAM" id="SSF57783">
    <property type="entry name" value="Zinc beta-ribbon"/>
    <property type="match status" value="1"/>
</dbReference>
<feature type="domain" description="TFIIB-type" evidence="6">
    <location>
        <begin position="17"/>
        <end position="48"/>
    </location>
</feature>
<proteinExistence type="predicted"/>
<dbReference type="PANTHER" id="PTHR11618:SF13">
    <property type="entry name" value="TRANSCRIPTION INITIATION FACTOR IIB"/>
    <property type="match status" value="1"/>
</dbReference>
<sequence>MENENSKKRIPFRLVSSFERCIECGSENLLEDMKQGDIVCKECGMVLTGHIVDFTSEWRIFSEDNKKSDPIRIGDPLHELLEKNPGTLISKGLKGSNILNEKLLKTQNRGTVQKTDRFLTQVFSKIGLFLEKICLFMGIKKRVEEFFKLYFDYLTLRTDGTRSRYSLRKNETVSSIAASIFIVSRNEKIPRTFKEISEATGVSKKALSARVRAIERSLRGTNISKLHNTDDFVSRFCSKLGLPSFVSDLSKKLAKFMKDQEGLYGRNYISVSAASILLVTQLTNLNLKCPPKKIASAAGISEITLNIAYKSMYPHREKILDYLFLNFPTNQRIDNNRSHFLQN</sequence>
<evidence type="ECO:0000256" key="4">
    <source>
        <dbReference type="ARBA" id="ARBA00031706"/>
    </source>
</evidence>
<evidence type="ECO:0000313" key="7">
    <source>
        <dbReference type="EMBL" id="AFP65355.1"/>
    </source>
</evidence>
<keyword evidence="2" id="KW-0805">Transcription regulation</keyword>
<protein>
    <recommendedName>
        <fullName evidence="4">General transcription factor TFIIB</fullName>
    </recommendedName>
</protein>
<keyword evidence="5" id="KW-0862">Zinc</keyword>
<dbReference type="Proteomes" id="UP000243348">
    <property type="component" value="Nucleomorph 1"/>
</dbReference>
<dbReference type="PRINTS" id="PR00685">
    <property type="entry name" value="TIFACTORIIB"/>
</dbReference>
<dbReference type="Pfam" id="PF00382">
    <property type="entry name" value="TFIIB"/>
    <property type="match status" value="2"/>
</dbReference>
<organism evidence="7 8">
    <name type="scientific">Chroomonas mesostigmatica CCMP1168</name>
    <dbReference type="NCBI Taxonomy" id="1195612"/>
    <lineage>
        <taxon>Eukaryota</taxon>
        <taxon>Cryptophyceae</taxon>
        <taxon>Pyrenomonadales</taxon>
        <taxon>Chroomonadaceae</taxon>
        <taxon>Chroomonas</taxon>
    </lineage>
</organism>
<evidence type="ECO:0000256" key="5">
    <source>
        <dbReference type="PROSITE-ProRule" id="PRU00469"/>
    </source>
</evidence>
<dbReference type="SUPFAM" id="SSF47954">
    <property type="entry name" value="Cyclin-like"/>
    <property type="match status" value="2"/>
</dbReference>
<dbReference type="PANTHER" id="PTHR11618">
    <property type="entry name" value="TRANSCRIPTION INITIATION FACTOR IIB-RELATED"/>
    <property type="match status" value="1"/>
</dbReference>
<dbReference type="GO" id="GO:0008270">
    <property type="term" value="F:zinc ion binding"/>
    <property type="evidence" value="ECO:0007669"/>
    <property type="project" value="UniProtKB-KW"/>
</dbReference>
<keyword evidence="5" id="KW-0863">Zinc-finger</keyword>
<keyword evidence="7" id="KW-0542">Nucleomorph</keyword>
<keyword evidence="5" id="KW-0479">Metal-binding</keyword>
<keyword evidence="3" id="KW-0804">Transcription</keyword>
<keyword evidence="1" id="KW-0677">Repeat</keyword>
<gene>
    <name evidence="7" type="primary">tfIIB</name>
    <name evidence="7" type="ORF">CMESO_169</name>
</gene>
<dbReference type="GO" id="GO:0017025">
    <property type="term" value="F:TBP-class protein binding"/>
    <property type="evidence" value="ECO:0007669"/>
    <property type="project" value="InterPro"/>
</dbReference>
<dbReference type="GO" id="GO:0070897">
    <property type="term" value="P:transcription preinitiation complex assembly"/>
    <property type="evidence" value="ECO:0007669"/>
    <property type="project" value="InterPro"/>
</dbReference>
<name>J7GA43_9CRYP</name>
<dbReference type="InterPro" id="IPR013150">
    <property type="entry name" value="TFIIB_cyclin"/>
</dbReference>
<dbReference type="InterPro" id="IPR036915">
    <property type="entry name" value="Cyclin-like_sf"/>
</dbReference>
<dbReference type="PROSITE" id="PS51134">
    <property type="entry name" value="ZF_TFIIB"/>
    <property type="match status" value="1"/>
</dbReference>
<dbReference type="Gene3D" id="1.10.472.10">
    <property type="entry name" value="Cyclin-like"/>
    <property type="match status" value="1"/>
</dbReference>
<dbReference type="AlphaFoldDB" id="J7GA43"/>
<evidence type="ECO:0000259" key="6">
    <source>
        <dbReference type="PROSITE" id="PS51134"/>
    </source>
</evidence>
<dbReference type="EMBL" id="CP003680">
    <property type="protein sequence ID" value="AFP65355.1"/>
    <property type="molecule type" value="Genomic_DNA"/>
</dbReference>
<dbReference type="Gene3D" id="1.10.472.170">
    <property type="match status" value="1"/>
</dbReference>
<evidence type="ECO:0000256" key="2">
    <source>
        <dbReference type="ARBA" id="ARBA00023015"/>
    </source>
</evidence>
<evidence type="ECO:0000256" key="1">
    <source>
        <dbReference type="ARBA" id="ARBA00022737"/>
    </source>
</evidence>
<evidence type="ECO:0000313" key="8">
    <source>
        <dbReference type="Proteomes" id="UP000243348"/>
    </source>
</evidence>
<accession>J7GA43</accession>
<dbReference type="GO" id="GO:0097550">
    <property type="term" value="C:transcription preinitiation complex"/>
    <property type="evidence" value="ECO:0007669"/>
    <property type="project" value="TreeGrafter"/>
</dbReference>
<dbReference type="GO" id="GO:0005634">
    <property type="term" value="C:nucleus"/>
    <property type="evidence" value="ECO:0007669"/>
    <property type="project" value="TreeGrafter"/>
</dbReference>
<geneLocation type="nucleomorph" evidence="7"/>
<evidence type="ECO:0000256" key="3">
    <source>
        <dbReference type="ARBA" id="ARBA00023163"/>
    </source>
</evidence>
<reference evidence="7 8" key="1">
    <citation type="journal article" date="2012" name="Genome Biol. Evol.">
        <title>Nucleomorph genome sequence of the cryptophyte alga Chroomonas mesostigmatica CCMP1168 reveals lineage-specific gene loss and genome complexity.</title>
        <authorList>
            <person name="Moore C.E."/>
            <person name="Curtis B."/>
            <person name="Mills T."/>
            <person name="Tanifuji G."/>
            <person name="Archibald J.M."/>
        </authorList>
    </citation>
    <scope>NUCLEOTIDE SEQUENCE [LARGE SCALE GENOMIC DNA]</scope>
    <source>
        <strain evidence="7 8">CCMP1168</strain>
    </source>
</reference>
<dbReference type="InterPro" id="IPR000812">
    <property type="entry name" value="TFIIB"/>
</dbReference>